<dbReference type="Proteomes" id="UP000263012">
    <property type="component" value="Chromosome"/>
</dbReference>
<reference evidence="2" key="1">
    <citation type="submission" date="2017-11" db="EMBL/GenBank/DDBJ databases">
        <title>Phenotypic and genomic properties of facultatively anaerobic sulfur-reducing natronoarchaea from hypersaline soda lakes.</title>
        <authorList>
            <person name="Sorokin D.Y."/>
            <person name="Kublanov I.V."/>
            <person name="Roman P."/>
            <person name="Sinninghe Damste J.S."/>
            <person name="Golyshin P.N."/>
            <person name="Rojo D."/>
            <person name="Ciordia S."/>
            <person name="Mena M.D.C."/>
            <person name="Ferrer M."/>
            <person name="Messina E."/>
            <person name="Smedile F."/>
            <person name="La Spada G."/>
            <person name="La Cono V."/>
            <person name="Yakimov M.M."/>
        </authorList>
    </citation>
    <scope>NUCLEOTIDE SEQUENCE [LARGE SCALE GENOMIC DNA]</scope>
    <source>
        <strain evidence="2">AArc-Sl</strain>
    </source>
</reference>
<accession>A0A343TJD9</accession>
<evidence type="ECO:0000313" key="2">
    <source>
        <dbReference type="Proteomes" id="UP000263012"/>
    </source>
</evidence>
<gene>
    <name evidence="1" type="ORF">AArcSl_1582</name>
</gene>
<proteinExistence type="predicted"/>
<dbReference type="EMBL" id="CP025066">
    <property type="protein sequence ID" value="AUX09211.1"/>
    <property type="molecule type" value="Genomic_DNA"/>
</dbReference>
<protein>
    <submittedName>
        <fullName evidence="1">Uncharacterized protein</fullName>
    </submittedName>
</protein>
<evidence type="ECO:0000313" key="1">
    <source>
        <dbReference type="EMBL" id="AUX09211.1"/>
    </source>
</evidence>
<sequence>MDIQITNEVGAAFFSEAYTVSPRDTEGSETSERVLVDTDVTYFVEVSTDDWRRGYEWDIHEKTGSLTVTIQEADIEFSVEPFERVFRLDELFD</sequence>
<keyword evidence="2" id="KW-1185">Reference proteome</keyword>
<dbReference type="AlphaFoldDB" id="A0A343TJD9"/>
<organism evidence="1 2">
    <name type="scientific">Halalkaliarchaeum desulfuricum</name>
    <dbReference type="NCBI Taxonomy" id="2055893"/>
    <lineage>
        <taxon>Archaea</taxon>
        <taxon>Methanobacteriati</taxon>
        <taxon>Methanobacteriota</taxon>
        <taxon>Stenosarchaea group</taxon>
        <taxon>Halobacteria</taxon>
        <taxon>Halobacteriales</taxon>
        <taxon>Haloferacaceae</taxon>
        <taxon>Halalkaliarchaeum</taxon>
    </lineage>
</organism>
<name>A0A343TJD9_9EURY</name>
<dbReference type="KEGG" id="hdf:AArcSl_1582"/>